<sequence>MLEELIKRTNTTKFYQNGHFHLTELKGQIGHFKTMEFNFIVEERDDYGKITDVEHWRLIAHNTIKFSGIFSEQYLPYIKLKVLTEHPLLWTFNKNELECELNGFPTNASEFIGDLFFAYEKHAGNWLPLNENFYNIKEYYKKAGKMNLGISEPLAEPIRAVCEKHGIEFNVENVIKDFDKGYAYRPNAKLLIFGNEDVSPNDFSLGQPYIIADEFIANQK</sequence>
<name>A0ABR7QCX6_9FLAO</name>
<proteinExistence type="predicted"/>
<gene>
    <name evidence="1" type="ORF">H2O64_17205</name>
</gene>
<evidence type="ECO:0000313" key="2">
    <source>
        <dbReference type="Proteomes" id="UP000619238"/>
    </source>
</evidence>
<organism evidence="1 2">
    <name type="scientific">Kordia aestuariivivens</name>
    <dbReference type="NCBI Taxonomy" id="2759037"/>
    <lineage>
        <taxon>Bacteria</taxon>
        <taxon>Pseudomonadati</taxon>
        <taxon>Bacteroidota</taxon>
        <taxon>Flavobacteriia</taxon>
        <taxon>Flavobacteriales</taxon>
        <taxon>Flavobacteriaceae</taxon>
        <taxon>Kordia</taxon>
    </lineage>
</organism>
<dbReference type="RefSeq" id="WP_187563453.1">
    <property type="nucleotide sequence ID" value="NZ_JACGWS010000011.1"/>
</dbReference>
<dbReference type="EMBL" id="JACGWS010000011">
    <property type="protein sequence ID" value="MBC8756416.1"/>
    <property type="molecule type" value="Genomic_DNA"/>
</dbReference>
<accession>A0ABR7QCX6</accession>
<evidence type="ECO:0000313" key="1">
    <source>
        <dbReference type="EMBL" id="MBC8756416.1"/>
    </source>
</evidence>
<comment type="caution">
    <text evidence="1">The sequence shown here is derived from an EMBL/GenBank/DDBJ whole genome shotgun (WGS) entry which is preliminary data.</text>
</comment>
<dbReference type="Proteomes" id="UP000619238">
    <property type="component" value="Unassembled WGS sequence"/>
</dbReference>
<protein>
    <submittedName>
        <fullName evidence="1">Uncharacterized protein</fullName>
    </submittedName>
</protein>
<reference evidence="1 2" key="1">
    <citation type="submission" date="2020-07" db="EMBL/GenBank/DDBJ databases">
        <title>Description of Kordia aestuariivivens sp. nov., isolated from a tidal flat.</title>
        <authorList>
            <person name="Park S."/>
            <person name="Yoon J.-H."/>
        </authorList>
    </citation>
    <scope>NUCLEOTIDE SEQUENCE [LARGE SCALE GENOMIC DNA]</scope>
    <source>
        <strain evidence="1 2">YSTF-M3</strain>
    </source>
</reference>
<keyword evidence="2" id="KW-1185">Reference proteome</keyword>